<reference evidence="2 3" key="1">
    <citation type="submission" date="2017-12" db="EMBL/GenBank/DDBJ databases">
        <title>Phylogenetic diversity of female urinary microbiome.</title>
        <authorList>
            <person name="Thomas-White K."/>
            <person name="Wolfe A.J."/>
        </authorList>
    </citation>
    <scope>NUCLEOTIDE SEQUENCE [LARGE SCALE GENOMIC DNA]</scope>
    <source>
        <strain evidence="2 3">UMB0898</strain>
    </source>
</reference>
<dbReference type="Proteomes" id="UP000234384">
    <property type="component" value="Unassembled WGS sequence"/>
</dbReference>
<dbReference type="RefSeq" id="WP_006701437.1">
    <property type="nucleotide sequence ID" value="NZ_PKHE01000004.1"/>
</dbReference>
<dbReference type="Gene3D" id="1.10.3210.10">
    <property type="entry name" value="Hypothetical protein af1432"/>
    <property type="match status" value="1"/>
</dbReference>
<protein>
    <submittedName>
        <fullName evidence="2">HD domain-containing protein</fullName>
    </submittedName>
</protein>
<proteinExistence type="predicted"/>
<dbReference type="InterPro" id="IPR006674">
    <property type="entry name" value="HD_domain"/>
</dbReference>
<dbReference type="Pfam" id="PF01966">
    <property type="entry name" value="HD"/>
    <property type="match status" value="1"/>
</dbReference>
<sequence>MLKDWIHDLEYLEMVHDLMDHSDVQRLANYTHHHITTRLAHSIGVSYRSYRWAKRLGLNARAVARAGLLHDLFFYESIDKHTAGPRGHNYEHPRIALENALKITELSDVEQDIILKHMFGATLDIPRYIESWLVTLMDKRCSIAEGSHYCSHKISYYLNQYRFYRQMKRYAAKAII</sequence>
<evidence type="ECO:0000313" key="2">
    <source>
        <dbReference type="EMBL" id="PKY90331.1"/>
    </source>
</evidence>
<feature type="domain" description="HD" evidence="1">
    <location>
        <begin position="38"/>
        <end position="139"/>
    </location>
</feature>
<accession>A0A2I1K3W7</accession>
<dbReference type="AlphaFoldDB" id="A0A2I1K3W7"/>
<comment type="caution">
    <text evidence="2">The sequence shown here is derived from an EMBL/GenBank/DDBJ whole genome shotgun (WGS) entry which is preliminary data.</text>
</comment>
<dbReference type="SUPFAM" id="SSF109604">
    <property type="entry name" value="HD-domain/PDEase-like"/>
    <property type="match status" value="1"/>
</dbReference>
<name>A0A2I1K3W7_9LACT</name>
<organism evidence="2 3">
    <name type="scientific">Falseniella ignava</name>
    <dbReference type="NCBI Taxonomy" id="137730"/>
    <lineage>
        <taxon>Bacteria</taxon>
        <taxon>Bacillati</taxon>
        <taxon>Bacillota</taxon>
        <taxon>Bacilli</taxon>
        <taxon>Lactobacillales</taxon>
        <taxon>Aerococcaceae</taxon>
        <taxon>Falseniella</taxon>
    </lineage>
</organism>
<evidence type="ECO:0000259" key="1">
    <source>
        <dbReference type="Pfam" id="PF01966"/>
    </source>
</evidence>
<evidence type="ECO:0000313" key="3">
    <source>
        <dbReference type="Proteomes" id="UP000234384"/>
    </source>
</evidence>
<dbReference type="EMBL" id="PKHE01000004">
    <property type="protein sequence ID" value="PKY90331.1"/>
    <property type="molecule type" value="Genomic_DNA"/>
</dbReference>
<gene>
    <name evidence="2" type="ORF">CYJ57_02550</name>
</gene>
<dbReference type="OrthoDB" id="360187at2"/>